<dbReference type="FunFam" id="3.40.50.980:FF:000001">
    <property type="entry name" value="Non-ribosomal peptide synthetase"/>
    <property type="match status" value="1"/>
</dbReference>
<dbReference type="InterPro" id="IPR023213">
    <property type="entry name" value="CAT-like_dom_sf"/>
</dbReference>
<dbReference type="GO" id="GO:0003824">
    <property type="term" value="F:catalytic activity"/>
    <property type="evidence" value="ECO:0007669"/>
    <property type="project" value="InterPro"/>
</dbReference>
<evidence type="ECO:0000256" key="2">
    <source>
        <dbReference type="ARBA" id="ARBA00022450"/>
    </source>
</evidence>
<dbReference type="GO" id="GO:0043041">
    <property type="term" value="P:amino acid activation for nonribosomal peptide biosynthetic process"/>
    <property type="evidence" value="ECO:0007669"/>
    <property type="project" value="TreeGrafter"/>
</dbReference>
<dbReference type="SUPFAM" id="SSF56801">
    <property type="entry name" value="Acetyl-CoA synthetase-like"/>
    <property type="match status" value="1"/>
</dbReference>
<dbReference type="RefSeq" id="WP_179759376.1">
    <property type="nucleotide sequence ID" value="NZ_JACCAU010000001.1"/>
</dbReference>
<dbReference type="PROSITE" id="PS00455">
    <property type="entry name" value="AMP_BINDING"/>
    <property type="match status" value="1"/>
</dbReference>
<dbReference type="InterPro" id="IPR001242">
    <property type="entry name" value="Condensation_dom"/>
</dbReference>
<keyword evidence="3" id="KW-0597">Phosphoprotein</keyword>
<name>A0A7Y9W9C3_9BURK</name>
<dbReference type="Pfam" id="PF00668">
    <property type="entry name" value="Condensation"/>
    <property type="match status" value="2"/>
</dbReference>
<dbReference type="PANTHER" id="PTHR45527">
    <property type="entry name" value="NONRIBOSOMAL PEPTIDE SYNTHETASE"/>
    <property type="match status" value="1"/>
</dbReference>
<dbReference type="InterPro" id="IPR010071">
    <property type="entry name" value="AA_adenyl_dom"/>
</dbReference>
<dbReference type="Gene3D" id="2.30.38.10">
    <property type="entry name" value="Luciferase, Domain 3"/>
    <property type="match status" value="1"/>
</dbReference>
<dbReference type="InterPro" id="IPR036736">
    <property type="entry name" value="ACP-like_sf"/>
</dbReference>
<dbReference type="SUPFAM" id="SSF52777">
    <property type="entry name" value="CoA-dependent acyltransferases"/>
    <property type="match status" value="3"/>
</dbReference>
<dbReference type="Pfam" id="PF00550">
    <property type="entry name" value="PP-binding"/>
    <property type="match status" value="1"/>
</dbReference>
<dbReference type="CDD" id="cd05930">
    <property type="entry name" value="A_NRPS"/>
    <property type="match status" value="1"/>
</dbReference>
<dbReference type="PANTHER" id="PTHR45527:SF1">
    <property type="entry name" value="FATTY ACID SYNTHASE"/>
    <property type="match status" value="1"/>
</dbReference>
<dbReference type="InterPro" id="IPR000873">
    <property type="entry name" value="AMP-dep_synth/lig_dom"/>
</dbReference>
<dbReference type="Gene3D" id="3.40.50.980">
    <property type="match status" value="2"/>
</dbReference>
<dbReference type="InterPro" id="IPR020806">
    <property type="entry name" value="PKS_PP-bd"/>
</dbReference>
<evidence type="ECO:0000259" key="4">
    <source>
        <dbReference type="PROSITE" id="PS50075"/>
    </source>
</evidence>
<keyword evidence="2" id="KW-0596">Phosphopantetheine</keyword>
<dbReference type="Pfam" id="PF00501">
    <property type="entry name" value="AMP-binding"/>
    <property type="match status" value="1"/>
</dbReference>
<dbReference type="Gene3D" id="1.10.1200.10">
    <property type="entry name" value="ACP-like"/>
    <property type="match status" value="1"/>
</dbReference>
<dbReference type="GO" id="GO:0044550">
    <property type="term" value="P:secondary metabolite biosynthetic process"/>
    <property type="evidence" value="ECO:0007669"/>
    <property type="project" value="TreeGrafter"/>
</dbReference>
<dbReference type="SMART" id="SM00823">
    <property type="entry name" value="PKS_PP"/>
    <property type="match status" value="1"/>
</dbReference>
<comment type="cofactor">
    <cofactor evidence="1">
        <name>pantetheine 4'-phosphate</name>
        <dbReference type="ChEBI" id="CHEBI:47942"/>
    </cofactor>
</comment>
<dbReference type="GO" id="GO:0031177">
    <property type="term" value="F:phosphopantetheine binding"/>
    <property type="evidence" value="ECO:0007669"/>
    <property type="project" value="InterPro"/>
</dbReference>
<dbReference type="Proteomes" id="UP000572540">
    <property type="component" value="Unassembled WGS sequence"/>
</dbReference>
<dbReference type="InterPro" id="IPR009081">
    <property type="entry name" value="PP-bd_ACP"/>
</dbReference>
<dbReference type="InterPro" id="IPR006162">
    <property type="entry name" value="Ppantetheine_attach_site"/>
</dbReference>
<gene>
    <name evidence="5" type="ORF">GGD41_003106</name>
</gene>
<dbReference type="CDD" id="cd19531">
    <property type="entry name" value="LCL_NRPS-like"/>
    <property type="match status" value="1"/>
</dbReference>
<dbReference type="EMBL" id="JACCAU010000001">
    <property type="protein sequence ID" value="NYH15878.1"/>
    <property type="molecule type" value="Genomic_DNA"/>
</dbReference>
<organism evidence="5 6">
    <name type="scientific">Paraburkholderia bryophila</name>
    <dbReference type="NCBI Taxonomy" id="420952"/>
    <lineage>
        <taxon>Bacteria</taxon>
        <taxon>Pseudomonadati</taxon>
        <taxon>Pseudomonadota</taxon>
        <taxon>Betaproteobacteria</taxon>
        <taxon>Burkholderiales</taxon>
        <taxon>Burkholderiaceae</taxon>
        <taxon>Paraburkholderia</taxon>
    </lineage>
</organism>
<proteinExistence type="predicted"/>
<feature type="domain" description="Carrier" evidence="4">
    <location>
        <begin position="1026"/>
        <end position="1102"/>
    </location>
</feature>
<evidence type="ECO:0000256" key="3">
    <source>
        <dbReference type="ARBA" id="ARBA00022553"/>
    </source>
</evidence>
<dbReference type="NCBIfam" id="TIGR01733">
    <property type="entry name" value="AA-adenyl-dom"/>
    <property type="match status" value="1"/>
</dbReference>
<evidence type="ECO:0000313" key="5">
    <source>
        <dbReference type="EMBL" id="NYH15878.1"/>
    </source>
</evidence>
<protein>
    <submittedName>
        <fullName evidence="5">Amino acid adenylation domain-containing protein</fullName>
    </submittedName>
</protein>
<dbReference type="SUPFAM" id="SSF47336">
    <property type="entry name" value="ACP-like"/>
    <property type="match status" value="1"/>
</dbReference>
<dbReference type="PROSITE" id="PS50075">
    <property type="entry name" value="CARRIER"/>
    <property type="match status" value="1"/>
</dbReference>
<sequence>MSVSSARQDEMLGLAKQYAALPADKRAVFRQRAADKGLPVDRLPIVALSPRPGRAPLSHAQERLWFMWRLDPSSSAYNVSRAVRMAGALNPDAVRGVFERLAVRHESLRSRFGEDQGVPYQMGLPAPFADSREAVFDWRFEDVSASEPSAPENDDTLLQRRLGEQAREPFDLESGPVMRVVLTRVAANLHVLQFTAHHIVTDAWSMDLLGREFGQLYAAGAHGAETALEPLPLHYADFALWQREWAGDRRADTELDFWRDRLGGERSLLALPLDRARTVDRSMEGARCVVAVPRVTADALRRIARTHDVSPFAALLAVYCVLLARYSGQQDFCVGVPVSGRERAETHGLVGFFVNTLVIRAELSMSMTVGELLAHVGERIAEAQAHQAVPFARVVDALQPQRERSHSPLFQTLFNYEVASRSEETELAGLSIRSEAASTKTARFDLVLNVLDDSDGLRLTFNYAVDLFEASTIERLSGHYVGLLGQICEAGERRLCELSMNEGAGASSVAQRVAYPYASTVSRFEVRAQSCGGQLALICEDERVSYAQLDAWANRLGVSLMQAGIAHEDRVGVCLERSAGLAAALLGIWKAGAAQVPLDPAYPEGRLREMIEDAGVRCVIVDAASAQRLASVLEGCAQVRIVDEGAGPDERAVSALRERTASIHPDQLAYVIYTSGSTGRPKGVAVSQRSLSLHLDDFIGTYGISAQDTLLQSSTINFDVALHELLPALLMGGRVCMRGASAWDLQALSGALAAHQVTFSRIPTALWQQWLGDAPSRESLPALRQITVGGEGLPGDALARWFRGGLASVRLDNLYGPTETSVAALYRRTQPEDIHHVSVPIGVAYPGRSVCVLDAYGNEVPVGGLGELCIGGDSLARGYLGRAGLSAERFVPSPYGHGERLYRSGDLCRLRADGCIEYLGRLDQQVKLRGYRIELGEIEVQLRGCAGVEQAVVALRGEGERRRLVAYWVGEAQAGELQAALQARLPGYMVPGGWMKLAHLPVMANGKLDRAALPAPREDQEVQSVAPRSEREAQLRDIWAAVLGREAQPPGVTQNFFEAGGDSIVSLQLIAKARQVGLKLTPKQVFDHPTIEAQARVAVALSESGEGEGEGEGAGQDELHEAVPLTPIQQWFFERFAQAPSHWNQAVLLRVRGGLDEAVLERALQVLVARHDALRLRFAREAGTGGWTQRVVPVVPVVPVTVPASGAAEVMAGVAATRLVERLGVGDADGWEQALYDACTQVQQQLDLENGPLLKAAYLDVGPSRPASAAGDPPSGG</sequence>
<comment type="caution">
    <text evidence="5">The sequence shown here is derived from an EMBL/GenBank/DDBJ whole genome shotgun (WGS) entry which is preliminary data.</text>
</comment>
<dbReference type="Gene3D" id="3.30.559.10">
    <property type="entry name" value="Chloramphenicol acetyltransferase-like domain"/>
    <property type="match status" value="2"/>
</dbReference>
<dbReference type="GO" id="GO:0005737">
    <property type="term" value="C:cytoplasm"/>
    <property type="evidence" value="ECO:0007669"/>
    <property type="project" value="TreeGrafter"/>
</dbReference>
<accession>A0A7Y9W9C3</accession>
<dbReference type="InterPro" id="IPR020845">
    <property type="entry name" value="AMP-binding_CS"/>
</dbReference>
<dbReference type="InterPro" id="IPR045851">
    <property type="entry name" value="AMP-bd_C_sf"/>
</dbReference>
<reference evidence="5 6" key="1">
    <citation type="submission" date="2020-07" db="EMBL/GenBank/DDBJ databases">
        <title>Exploring microbial biodiversity for novel pathways involved in the catabolism of aromatic compounds derived from lignin.</title>
        <authorList>
            <person name="Elkins J."/>
        </authorList>
    </citation>
    <scope>NUCLEOTIDE SEQUENCE [LARGE SCALE GENOMIC DNA]</scope>
    <source>
        <strain evidence="5 6">H2C3B</strain>
    </source>
</reference>
<dbReference type="PROSITE" id="PS00012">
    <property type="entry name" value="PHOSPHOPANTETHEINE"/>
    <property type="match status" value="1"/>
</dbReference>
<evidence type="ECO:0000256" key="1">
    <source>
        <dbReference type="ARBA" id="ARBA00001957"/>
    </source>
</evidence>
<dbReference type="AlphaFoldDB" id="A0A7Y9W9C3"/>
<dbReference type="Gene3D" id="3.30.559.30">
    <property type="entry name" value="Nonribosomal peptide synthetase, condensation domain"/>
    <property type="match status" value="1"/>
</dbReference>
<dbReference type="Gene3D" id="3.30.300.30">
    <property type="match status" value="1"/>
</dbReference>
<evidence type="ECO:0000313" key="6">
    <source>
        <dbReference type="Proteomes" id="UP000572540"/>
    </source>
</evidence>